<dbReference type="OrthoDB" id="4367324at2759"/>
<comment type="caution">
    <text evidence="2">The sequence shown here is derived from an EMBL/GenBank/DDBJ whole genome shotgun (WGS) entry which is preliminary data.</text>
</comment>
<evidence type="ECO:0000313" key="3">
    <source>
        <dbReference type="Proteomes" id="UP000076744"/>
    </source>
</evidence>
<accession>A0A167Y9M0</accession>
<organism evidence="2 3">
    <name type="scientific">Cordyceps fumosorosea (strain ARSEF 2679)</name>
    <name type="common">Isaria fumosorosea</name>
    <dbReference type="NCBI Taxonomy" id="1081104"/>
    <lineage>
        <taxon>Eukaryota</taxon>
        <taxon>Fungi</taxon>
        <taxon>Dikarya</taxon>
        <taxon>Ascomycota</taxon>
        <taxon>Pezizomycotina</taxon>
        <taxon>Sordariomycetes</taxon>
        <taxon>Hypocreomycetidae</taxon>
        <taxon>Hypocreales</taxon>
        <taxon>Cordycipitaceae</taxon>
        <taxon>Cordyceps</taxon>
    </lineage>
</organism>
<feature type="compositionally biased region" description="Acidic residues" evidence="1">
    <location>
        <begin position="266"/>
        <end position="276"/>
    </location>
</feature>
<dbReference type="STRING" id="1081104.A0A167Y9M0"/>
<evidence type="ECO:0000256" key="1">
    <source>
        <dbReference type="SAM" id="MobiDB-lite"/>
    </source>
</evidence>
<name>A0A167Y9M0_CORFA</name>
<dbReference type="GeneID" id="30020155"/>
<dbReference type="AlphaFoldDB" id="A0A167Y9M0"/>
<gene>
    <name evidence="2" type="ORF">ISF_03863</name>
</gene>
<proteinExistence type="predicted"/>
<sequence>MATVTLMQFLQNDPNALRYYHRGQRPTTTSNKLFEIAAVREIRAWPEFSLQNIVNRFGNLLNNVQIATDVQPVTPPPRFAAEDYLRELVAIYADRPVRRALASTFEHMTADPNHPDPDLAGRTPTTLGAGSSAKLISKFVPDRAIYDPSLDEPINRLPGEIKPSWKWKWDWAIAEGSARSSMALVRLSQLTFYMLQQGYREPHSGARYGYMLTDQELVAFRKISRRVICMSERVPWGGQQGNGPERLTVLLALWYLGMLASDDDDWNLDAQPDDPTDAQLITQASASSQPARQR</sequence>
<dbReference type="Proteomes" id="UP000076744">
    <property type="component" value="Unassembled WGS sequence"/>
</dbReference>
<keyword evidence="3" id="KW-1185">Reference proteome</keyword>
<protein>
    <submittedName>
        <fullName evidence="2">Uncharacterized protein</fullName>
    </submittedName>
</protein>
<reference evidence="2 3" key="1">
    <citation type="journal article" date="2016" name="Genome Biol. Evol.">
        <title>Divergent and convergent evolution of fungal pathogenicity.</title>
        <authorList>
            <person name="Shang Y."/>
            <person name="Xiao G."/>
            <person name="Zheng P."/>
            <person name="Cen K."/>
            <person name="Zhan S."/>
            <person name="Wang C."/>
        </authorList>
    </citation>
    <scope>NUCLEOTIDE SEQUENCE [LARGE SCALE GENOMIC DNA]</scope>
    <source>
        <strain evidence="2 3">ARSEF 2679</strain>
    </source>
</reference>
<evidence type="ECO:0000313" key="2">
    <source>
        <dbReference type="EMBL" id="OAA66025.1"/>
    </source>
</evidence>
<feature type="region of interest" description="Disordered" evidence="1">
    <location>
        <begin position="266"/>
        <end position="294"/>
    </location>
</feature>
<dbReference type="EMBL" id="AZHB01000008">
    <property type="protein sequence ID" value="OAA66025.1"/>
    <property type="molecule type" value="Genomic_DNA"/>
</dbReference>
<feature type="compositionally biased region" description="Polar residues" evidence="1">
    <location>
        <begin position="279"/>
        <end position="294"/>
    </location>
</feature>
<dbReference type="RefSeq" id="XP_018705049.1">
    <property type="nucleotide sequence ID" value="XM_018847469.1"/>
</dbReference>